<keyword evidence="3 8" id="KW-0436">Ligase</keyword>
<evidence type="ECO:0000256" key="2">
    <source>
        <dbReference type="ARBA" id="ARBA00010190"/>
    </source>
</evidence>
<reference evidence="10 11" key="1">
    <citation type="submission" date="2017-05" db="EMBL/GenBank/DDBJ databases">
        <authorList>
            <person name="Varghese N."/>
            <person name="Submissions S."/>
        </authorList>
    </citation>
    <scope>NUCLEOTIDE SEQUENCE [LARGE SCALE GENOMIC DNA]</scope>
    <source>
        <strain evidence="10 11">DSM 21194</strain>
    </source>
</reference>
<comment type="catalytic activity">
    <reaction evidence="7 8">
        <text>5-amino-1-(5-phospho-D-ribosyl)imidazole-4-carboxylate + L-aspartate + ATP = (2S)-2-[5-amino-1-(5-phospho-beta-D-ribosyl)imidazole-4-carboxamido]succinate + ADP + phosphate + 2 H(+)</text>
        <dbReference type="Rhea" id="RHEA:22628"/>
        <dbReference type="ChEBI" id="CHEBI:15378"/>
        <dbReference type="ChEBI" id="CHEBI:29991"/>
        <dbReference type="ChEBI" id="CHEBI:30616"/>
        <dbReference type="ChEBI" id="CHEBI:43474"/>
        <dbReference type="ChEBI" id="CHEBI:58443"/>
        <dbReference type="ChEBI" id="CHEBI:77657"/>
        <dbReference type="ChEBI" id="CHEBI:456216"/>
        <dbReference type="EC" id="6.3.2.6"/>
    </reaction>
</comment>
<dbReference type="Pfam" id="PF01259">
    <property type="entry name" value="SAICAR_synt"/>
    <property type="match status" value="1"/>
</dbReference>
<dbReference type="CDD" id="cd01414">
    <property type="entry name" value="SAICAR_synt_Sc"/>
    <property type="match status" value="1"/>
</dbReference>
<comment type="pathway">
    <text evidence="1 8">Purine metabolism; IMP biosynthesis via de novo pathway; 5-amino-1-(5-phospho-D-ribosyl)imidazole-4-carboxamide from 5-amino-1-(5-phospho-D-ribosyl)imidazole-4-carboxylate: step 1/2.</text>
</comment>
<evidence type="ECO:0000313" key="11">
    <source>
        <dbReference type="Proteomes" id="UP000317593"/>
    </source>
</evidence>
<keyword evidence="11" id="KW-1185">Reference proteome</keyword>
<dbReference type="InterPro" id="IPR028923">
    <property type="entry name" value="SAICAR_synt/ADE2_N"/>
</dbReference>
<keyword evidence="6 8" id="KW-0067">ATP-binding</keyword>
<keyword evidence="5 8" id="KW-0658">Purine biosynthesis</keyword>
<gene>
    <name evidence="8" type="primary">purC</name>
    <name evidence="10" type="ORF">SAMN06265218_113102</name>
</gene>
<dbReference type="UniPathway" id="UPA00074">
    <property type="reaction ID" value="UER00131"/>
</dbReference>
<dbReference type="InterPro" id="IPR018236">
    <property type="entry name" value="SAICAR_synthetase_CS"/>
</dbReference>
<evidence type="ECO:0000256" key="4">
    <source>
        <dbReference type="ARBA" id="ARBA00022741"/>
    </source>
</evidence>
<dbReference type="PANTHER" id="PTHR43700:SF1">
    <property type="entry name" value="PHOSPHORIBOSYLAMINOIMIDAZOLE-SUCCINOCARBOXAMIDE SYNTHASE"/>
    <property type="match status" value="1"/>
</dbReference>
<evidence type="ECO:0000256" key="3">
    <source>
        <dbReference type="ARBA" id="ARBA00022598"/>
    </source>
</evidence>
<evidence type="ECO:0000313" key="10">
    <source>
        <dbReference type="EMBL" id="SMO79280.1"/>
    </source>
</evidence>
<dbReference type="NCBIfam" id="NF009251">
    <property type="entry name" value="PRK12607.1"/>
    <property type="match status" value="1"/>
</dbReference>
<dbReference type="Gene3D" id="3.30.200.20">
    <property type="entry name" value="Phosphorylase Kinase, domain 1"/>
    <property type="match status" value="1"/>
</dbReference>
<dbReference type="Gene3D" id="3.30.470.20">
    <property type="entry name" value="ATP-grasp fold, B domain"/>
    <property type="match status" value="1"/>
</dbReference>
<organism evidence="10 11">
    <name type="scientific">Fodinibius sediminis</name>
    <dbReference type="NCBI Taxonomy" id="1214077"/>
    <lineage>
        <taxon>Bacteria</taxon>
        <taxon>Pseudomonadati</taxon>
        <taxon>Balneolota</taxon>
        <taxon>Balneolia</taxon>
        <taxon>Balneolales</taxon>
        <taxon>Balneolaceae</taxon>
        <taxon>Fodinibius</taxon>
    </lineage>
</organism>
<evidence type="ECO:0000256" key="8">
    <source>
        <dbReference type="HAMAP-Rule" id="MF_00137"/>
    </source>
</evidence>
<comment type="similarity">
    <text evidence="2 8">Belongs to the SAICAR synthetase family.</text>
</comment>
<proteinExistence type="inferred from homology"/>
<feature type="domain" description="SAICAR synthetase/ADE2 N-terminal" evidence="9">
    <location>
        <begin position="27"/>
        <end position="267"/>
    </location>
</feature>
<dbReference type="GO" id="GO:0005524">
    <property type="term" value="F:ATP binding"/>
    <property type="evidence" value="ECO:0007669"/>
    <property type="project" value="UniProtKB-KW"/>
</dbReference>
<name>A0A521E7Y6_9BACT</name>
<dbReference type="EC" id="6.3.2.6" evidence="8"/>
<accession>A0A521E7Y6</accession>
<dbReference type="Proteomes" id="UP000317593">
    <property type="component" value="Unassembled WGS sequence"/>
</dbReference>
<dbReference type="PANTHER" id="PTHR43700">
    <property type="entry name" value="PHOSPHORIBOSYLAMINOIMIDAZOLE-SUCCINOCARBOXAMIDE SYNTHASE"/>
    <property type="match status" value="1"/>
</dbReference>
<evidence type="ECO:0000256" key="6">
    <source>
        <dbReference type="ARBA" id="ARBA00022840"/>
    </source>
</evidence>
<dbReference type="GO" id="GO:0006189">
    <property type="term" value="P:'de novo' IMP biosynthetic process"/>
    <property type="evidence" value="ECO:0007669"/>
    <property type="project" value="UniProtKB-UniRule"/>
</dbReference>
<dbReference type="HAMAP" id="MF_00137">
    <property type="entry name" value="SAICAR_synth"/>
    <property type="match status" value="1"/>
</dbReference>
<dbReference type="RefSeq" id="WP_142715293.1">
    <property type="nucleotide sequence ID" value="NZ_FXTH01000013.1"/>
</dbReference>
<evidence type="ECO:0000256" key="1">
    <source>
        <dbReference type="ARBA" id="ARBA00004672"/>
    </source>
</evidence>
<dbReference type="SUPFAM" id="SSF56104">
    <property type="entry name" value="SAICAR synthase-like"/>
    <property type="match status" value="1"/>
</dbReference>
<evidence type="ECO:0000256" key="5">
    <source>
        <dbReference type="ARBA" id="ARBA00022755"/>
    </source>
</evidence>
<dbReference type="OrthoDB" id="9801549at2"/>
<dbReference type="EMBL" id="FXTH01000013">
    <property type="protein sequence ID" value="SMO79280.1"/>
    <property type="molecule type" value="Genomic_DNA"/>
</dbReference>
<sequence>MDNSPITSEVLDNCIIQTDVPGGAPPYRGKVRDVYALGEDKLGIVASDRISAFDHIMKQAIPYKGQILNKLAAFSFGKVDDLVSTHIIDVPHPNVTIAKKCTPIPIEVVIRACLTGHAARVYQSGKRVLCGVDLPEGMVENQRFEEPILTPATKAEEGHDEDISEQEILEREIVAPDLWEEIRTRAFQIFERGQQIAREQGLILVDTKYEFGLYNGELTLIDEVHTADSSRYFYADEYEQRLKEGKPQKQLSKEFLREWLMDHHFQGKEGQTLPDLPDTLRKKVFERYAELFGKLTGKSFDPTPIQLENLNRELEKIFSAHR</sequence>
<keyword evidence="4 8" id="KW-0547">Nucleotide-binding</keyword>
<dbReference type="GO" id="GO:0005737">
    <property type="term" value="C:cytoplasm"/>
    <property type="evidence" value="ECO:0007669"/>
    <property type="project" value="TreeGrafter"/>
</dbReference>
<evidence type="ECO:0000256" key="7">
    <source>
        <dbReference type="ARBA" id="ARBA00048475"/>
    </source>
</evidence>
<evidence type="ECO:0000259" key="9">
    <source>
        <dbReference type="Pfam" id="PF01259"/>
    </source>
</evidence>
<dbReference type="PROSITE" id="PS01058">
    <property type="entry name" value="SAICAR_SYNTHETASE_2"/>
    <property type="match status" value="1"/>
</dbReference>
<protein>
    <recommendedName>
        <fullName evidence="8">Phosphoribosylaminoimidazole-succinocarboxamide synthase</fullName>
        <ecNumber evidence="8">6.3.2.6</ecNumber>
    </recommendedName>
    <alternativeName>
        <fullName evidence="8">SAICAR synthetase</fullName>
    </alternativeName>
</protein>
<dbReference type="GO" id="GO:0004639">
    <property type="term" value="F:phosphoribosylaminoimidazolesuccinocarboxamide synthase activity"/>
    <property type="evidence" value="ECO:0007669"/>
    <property type="project" value="UniProtKB-UniRule"/>
</dbReference>
<dbReference type="NCBIfam" id="NF010568">
    <property type="entry name" value="PRK13961.1"/>
    <property type="match status" value="1"/>
</dbReference>
<dbReference type="AlphaFoldDB" id="A0A521E7Y6"/>